<keyword evidence="1" id="KW-0677">Repeat</keyword>
<dbReference type="PANTHER" id="PTHR10039:SF5">
    <property type="entry name" value="NACHT DOMAIN-CONTAINING PROTEIN"/>
    <property type="match status" value="1"/>
</dbReference>
<organism evidence="4 5">
    <name type="scientific">Anthostomella pinea</name>
    <dbReference type="NCBI Taxonomy" id="933095"/>
    <lineage>
        <taxon>Eukaryota</taxon>
        <taxon>Fungi</taxon>
        <taxon>Dikarya</taxon>
        <taxon>Ascomycota</taxon>
        <taxon>Pezizomycotina</taxon>
        <taxon>Sordariomycetes</taxon>
        <taxon>Xylariomycetidae</taxon>
        <taxon>Xylariales</taxon>
        <taxon>Xylariaceae</taxon>
        <taxon>Anthostomella</taxon>
    </lineage>
</organism>
<name>A0AAI8V983_9PEZI</name>
<dbReference type="AlphaFoldDB" id="A0AAI8V983"/>
<reference evidence="4" key="1">
    <citation type="submission" date="2023-10" db="EMBL/GenBank/DDBJ databases">
        <authorList>
            <person name="Hackl T."/>
        </authorList>
    </citation>
    <scope>NUCLEOTIDE SEQUENCE</scope>
</reference>
<proteinExistence type="predicted"/>
<evidence type="ECO:0000313" key="4">
    <source>
        <dbReference type="EMBL" id="CAJ2500422.1"/>
    </source>
</evidence>
<accession>A0AAI8V983</accession>
<sequence>MDPLSAVSLAGTVVQSVTFACSLLKRSAEIYDSAAGSSNHLQSLRTVHGHLQAFSAKFASSGAVGADSIQPVTVLNPQGDPTLREICQASKAGCDRIAKVVEKLQVQDGPWRRLRSFRAALEIVWKRNEVEELDKRLQRTHVALTLHMCVVTSRFHEEHKADFARFKNTCNTNQIQHKEKIEQVFSMFAAMENRYSLPDRDLDLPLAPDRVRLNFEHRPMRHSRIEAAHCQTFDSIYRDGTNGQEAKCNLLSWLKAGDGIYWVSGKPGSGKSTFMKFVAGNEDTRRALDDWAAPKKALTASHYFWIAGTDMQKSQQGLLQELALKILTQCPDLIEPTCSERWGVLKSVKVPQPAWSKEELQLIMRRVAESDAAPKICLFMDGLDEYDGDHIELCENIIHLTRSGKVKVCASSRPWNVFTDAFGGKVSNVLRIHDLTEADIRMYAGSRLSEHPRWGYLNGQPVSGDRLINEITERTHGVFLWVFVVTKLLREGLSNDDSLADLLRRLETFPSDLEPFFKHMLDTVEPFYHNKMSGALQIVIVSGRPLRYPFFIYHDDEYDDKDYALKLKPKKVSIQELDLKRLYSRVSRRLDGQCKGLLEVNHNYVNFLHRTVSDFLQTRKMSEYLAAKSATGFNAKLSILRGSLAFVKDAYPTIMQRVPVEHPLGDGPVEINSQVKGALNCAEQIEDECPSLCDTVGDILDDLELSICRLNSSPGIAQLIVPQPGRSAGQAARGFFRASLIRFGPRGYLNRKLAQIPDYCDDSEGPPLAILVMPVTDKRMGYQSRQRNGLRDTLRVYWNMGRTRMRTIIMTASGKIGYDYMPHLNGEAFVSFLEYGADPNAKIYRSTTRGVMSFSTAWVDFLLLSFSMRPDWASESTYLQVLDAFLR</sequence>
<dbReference type="Pfam" id="PF25053">
    <property type="entry name" value="DUF7791"/>
    <property type="match status" value="1"/>
</dbReference>
<dbReference type="InterPro" id="IPR027417">
    <property type="entry name" value="P-loop_NTPase"/>
</dbReference>
<dbReference type="EMBL" id="CAUWAG010000003">
    <property type="protein sequence ID" value="CAJ2500422.1"/>
    <property type="molecule type" value="Genomic_DNA"/>
</dbReference>
<dbReference type="InterPro" id="IPR056693">
    <property type="entry name" value="DUF7791"/>
</dbReference>
<feature type="domain" description="Nephrocystin 3-like N-terminal" evidence="2">
    <location>
        <begin position="251"/>
        <end position="413"/>
    </location>
</feature>
<keyword evidence="5" id="KW-1185">Reference proteome</keyword>
<evidence type="ECO:0000313" key="5">
    <source>
        <dbReference type="Proteomes" id="UP001295740"/>
    </source>
</evidence>
<dbReference type="Proteomes" id="UP001295740">
    <property type="component" value="Unassembled WGS sequence"/>
</dbReference>
<dbReference type="PANTHER" id="PTHR10039">
    <property type="entry name" value="AMELOGENIN"/>
    <property type="match status" value="1"/>
</dbReference>
<dbReference type="Pfam" id="PF24883">
    <property type="entry name" value="NPHP3_N"/>
    <property type="match status" value="1"/>
</dbReference>
<gene>
    <name evidence="4" type="ORF">KHLLAP_LOCUS890</name>
</gene>
<evidence type="ECO:0000256" key="1">
    <source>
        <dbReference type="ARBA" id="ARBA00022737"/>
    </source>
</evidence>
<dbReference type="Gene3D" id="3.40.50.300">
    <property type="entry name" value="P-loop containing nucleotide triphosphate hydrolases"/>
    <property type="match status" value="1"/>
</dbReference>
<dbReference type="SUPFAM" id="SSF52540">
    <property type="entry name" value="P-loop containing nucleoside triphosphate hydrolases"/>
    <property type="match status" value="1"/>
</dbReference>
<feature type="domain" description="DUF7791" evidence="3">
    <location>
        <begin position="524"/>
        <end position="648"/>
    </location>
</feature>
<comment type="caution">
    <text evidence="4">The sequence shown here is derived from an EMBL/GenBank/DDBJ whole genome shotgun (WGS) entry which is preliminary data.</text>
</comment>
<dbReference type="InterPro" id="IPR056884">
    <property type="entry name" value="NPHP3-like_N"/>
</dbReference>
<protein>
    <submittedName>
        <fullName evidence="4">Uu.00g032750.m01.CDS01</fullName>
    </submittedName>
</protein>
<evidence type="ECO:0000259" key="2">
    <source>
        <dbReference type="Pfam" id="PF24883"/>
    </source>
</evidence>
<evidence type="ECO:0000259" key="3">
    <source>
        <dbReference type="Pfam" id="PF25053"/>
    </source>
</evidence>